<evidence type="ECO:0000256" key="1">
    <source>
        <dbReference type="ARBA" id="ARBA00004985"/>
    </source>
</evidence>
<sequence>MITGGIGVCHTFVDESADLDQALNVIINAKVQRPSACNSLETLLVHEAIAESFLPQLSDAMAAQKVTLHASQRAITALKKGRATVVDVTEADYCDEWLSLDLNVEVVNDLTAAIAHIRQYGTAHSDAILTQSISHADRFVRQVDSAAVYVNASTRFTDGGQFGLGAEVAVSTQKLHARGPMGLDALTTYKWIGYGDNTLRR</sequence>
<dbReference type="PANTHER" id="PTHR11063:SF8">
    <property type="entry name" value="DELTA-1-PYRROLINE-5-CARBOXYLATE SYNTHASE"/>
    <property type="match status" value="1"/>
</dbReference>
<dbReference type="InterPro" id="IPR016162">
    <property type="entry name" value="Ald_DH_N"/>
</dbReference>
<dbReference type="InterPro" id="IPR009961">
    <property type="entry name" value="DUF1487"/>
</dbReference>
<evidence type="ECO:0000256" key="2">
    <source>
        <dbReference type="ARBA" id="ARBA00022605"/>
    </source>
</evidence>
<evidence type="ECO:0000256" key="5">
    <source>
        <dbReference type="ARBA" id="ARBA00023002"/>
    </source>
</evidence>
<keyword evidence="2" id="KW-0028">Amino-acid biosynthesis</keyword>
<dbReference type="AlphaFoldDB" id="A0A2X2E4A3"/>
<comment type="catalytic activity">
    <reaction evidence="6">
        <text>L-glutamate 5-semialdehyde + phosphate + NADP(+) = L-glutamyl 5-phosphate + NADPH + H(+)</text>
        <dbReference type="Rhea" id="RHEA:19541"/>
        <dbReference type="ChEBI" id="CHEBI:15378"/>
        <dbReference type="ChEBI" id="CHEBI:43474"/>
        <dbReference type="ChEBI" id="CHEBI:57783"/>
        <dbReference type="ChEBI" id="CHEBI:58066"/>
        <dbReference type="ChEBI" id="CHEBI:58274"/>
        <dbReference type="ChEBI" id="CHEBI:58349"/>
        <dbReference type="EC" id="1.2.1.41"/>
    </reaction>
</comment>
<evidence type="ECO:0000313" key="8">
    <source>
        <dbReference type="Proteomes" id="UP000251485"/>
    </source>
</evidence>
<dbReference type="SUPFAM" id="SSF53720">
    <property type="entry name" value="ALDH-like"/>
    <property type="match status" value="1"/>
</dbReference>
<reference evidence="7 8" key="1">
    <citation type="submission" date="2018-06" db="EMBL/GenBank/DDBJ databases">
        <authorList>
            <consortium name="Pathogen Informatics"/>
            <person name="Doyle S."/>
        </authorList>
    </citation>
    <scope>NUCLEOTIDE SEQUENCE [LARGE SCALE GENOMIC DNA]</scope>
    <source>
        <strain evidence="7 8">NCTC10975</strain>
    </source>
</reference>
<dbReference type="EMBL" id="UAUE01000028">
    <property type="protein sequence ID" value="SPZ01690.1"/>
    <property type="molecule type" value="Genomic_DNA"/>
</dbReference>
<dbReference type="NCBIfam" id="NF001221">
    <property type="entry name" value="PRK00197.1"/>
    <property type="match status" value="1"/>
</dbReference>
<comment type="pathway">
    <text evidence="1">Amino-acid biosynthesis; L-proline biosynthesis; L-glutamate 5-semialdehyde from L-glutamate: step 2/2.</text>
</comment>
<dbReference type="Gene3D" id="3.40.309.10">
    <property type="entry name" value="Aldehyde Dehydrogenase, Chain A, domain 2"/>
    <property type="match status" value="1"/>
</dbReference>
<organism evidence="7 8">
    <name type="scientific">Proteus mirabilis</name>
    <dbReference type="NCBI Taxonomy" id="584"/>
    <lineage>
        <taxon>Bacteria</taxon>
        <taxon>Pseudomonadati</taxon>
        <taxon>Pseudomonadota</taxon>
        <taxon>Gammaproteobacteria</taxon>
        <taxon>Enterobacterales</taxon>
        <taxon>Morganellaceae</taxon>
        <taxon>Proteus</taxon>
    </lineage>
</organism>
<dbReference type="GO" id="GO:0008652">
    <property type="term" value="P:amino acid biosynthetic process"/>
    <property type="evidence" value="ECO:0007669"/>
    <property type="project" value="UniProtKB-KW"/>
</dbReference>
<evidence type="ECO:0000256" key="4">
    <source>
        <dbReference type="ARBA" id="ARBA00022857"/>
    </source>
</evidence>
<dbReference type="FunFam" id="3.40.309.10:FF:000006">
    <property type="entry name" value="Gamma-glutamyl phosphate reductase"/>
    <property type="match status" value="1"/>
</dbReference>
<name>A0A2X2E4A3_PROMI</name>
<keyword evidence="5 7" id="KW-0560">Oxidoreductase</keyword>
<gene>
    <name evidence="7" type="primary">proA_1</name>
    <name evidence="7" type="ORF">NCTC10975_04351</name>
</gene>
<evidence type="ECO:0000256" key="3">
    <source>
        <dbReference type="ARBA" id="ARBA00022650"/>
    </source>
</evidence>
<dbReference type="Gene3D" id="3.40.605.10">
    <property type="entry name" value="Aldehyde Dehydrogenase, Chain A, domain 1"/>
    <property type="match status" value="1"/>
</dbReference>
<dbReference type="Pfam" id="PF07368">
    <property type="entry name" value="DUF1487"/>
    <property type="match status" value="1"/>
</dbReference>
<protein>
    <submittedName>
        <fullName evidence="7">Gamma-glutamyl phosphate reductase</fullName>
        <ecNumber evidence="7">1.2.1.41</ecNumber>
    </submittedName>
</protein>
<dbReference type="InterPro" id="IPR020593">
    <property type="entry name" value="G-glutamylP_reductase_CS"/>
</dbReference>
<dbReference type="Proteomes" id="UP000251485">
    <property type="component" value="Unassembled WGS sequence"/>
</dbReference>
<dbReference type="GO" id="GO:0004350">
    <property type="term" value="F:glutamate-5-semialdehyde dehydrogenase activity"/>
    <property type="evidence" value="ECO:0007669"/>
    <property type="project" value="UniProtKB-EC"/>
</dbReference>
<accession>A0A2X2E4A3</accession>
<proteinExistence type="predicted"/>
<dbReference type="EC" id="1.2.1.41" evidence="7"/>
<dbReference type="PANTHER" id="PTHR11063">
    <property type="entry name" value="GLUTAMATE SEMIALDEHYDE DEHYDROGENASE"/>
    <property type="match status" value="1"/>
</dbReference>
<keyword evidence="4" id="KW-0521">NADP</keyword>
<dbReference type="PROSITE" id="PS01223">
    <property type="entry name" value="PROA"/>
    <property type="match status" value="1"/>
</dbReference>
<evidence type="ECO:0000313" key="7">
    <source>
        <dbReference type="EMBL" id="SPZ01690.1"/>
    </source>
</evidence>
<dbReference type="InterPro" id="IPR016161">
    <property type="entry name" value="Ald_DH/histidinol_DH"/>
</dbReference>
<evidence type="ECO:0000256" key="6">
    <source>
        <dbReference type="ARBA" id="ARBA00049024"/>
    </source>
</evidence>
<dbReference type="InterPro" id="IPR016163">
    <property type="entry name" value="Ald_DH_C"/>
</dbReference>
<keyword evidence="3" id="KW-0641">Proline biosynthesis</keyword>